<name>A0A0C3FFA6_PILCF</name>
<reference evidence="2" key="2">
    <citation type="submission" date="2015-01" db="EMBL/GenBank/DDBJ databases">
        <title>Evolutionary Origins and Diversification of the Mycorrhizal Mutualists.</title>
        <authorList>
            <consortium name="DOE Joint Genome Institute"/>
            <consortium name="Mycorrhizal Genomics Consortium"/>
            <person name="Kohler A."/>
            <person name="Kuo A."/>
            <person name="Nagy L.G."/>
            <person name="Floudas D."/>
            <person name="Copeland A."/>
            <person name="Barry K.W."/>
            <person name="Cichocki N."/>
            <person name="Veneault-Fourrey C."/>
            <person name="LaButti K."/>
            <person name="Lindquist E.A."/>
            <person name="Lipzen A."/>
            <person name="Lundell T."/>
            <person name="Morin E."/>
            <person name="Murat C."/>
            <person name="Riley R."/>
            <person name="Ohm R."/>
            <person name="Sun H."/>
            <person name="Tunlid A."/>
            <person name="Henrissat B."/>
            <person name="Grigoriev I.V."/>
            <person name="Hibbett D.S."/>
            <person name="Martin F."/>
        </authorList>
    </citation>
    <scope>NUCLEOTIDE SEQUENCE [LARGE SCALE GENOMIC DNA]</scope>
    <source>
        <strain evidence="2">F 1598</strain>
    </source>
</reference>
<organism evidence="1 2">
    <name type="scientific">Piloderma croceum (strain F 1598)</name>
    <dbReference type="NCBI Taxonomy" id="765440"/>
    <lineage>
        <taxon>Eukaryota</taxon>
        <taxon>Fungi</taxon>
        <taxon>Dikarya</taxon>
        <taxon>Basidiomycota</taxon>
        <taxon>Agaricomycotina</taxon>
        <taxon>Agaricomycetes</taxon>
        <taxon>Agaricomycetidae</taxon>
        <taxon>Atheliales</taxon>
        <taxon>Atheliaceae</taxon>
        <taxon>Piloderma</taxon>
    </lineage>
</organism>
<dbReference type="Proteomes" id="UP000054166">
    <property type="component" value="Unassembled WGS sequence"/>
</dbReference>
<gene>
    <name evidence="1" type="ORF">PILCRDRAFT_819912</name>
</gene>
<accession>A0A0C3FFA6</accession>
<dbReference type="EMBL" id="KN832992">
    <property type="protein sequence ID" value="KIM83140.1"/>
    <property type="molecule type" value="Genomic_DNA"/>
</dbReference>
<dbReference type="HOGENOM" id="CLU_2484115_0_0_1"/>
<protein>
    <submittedName>
        <fullName evidence="1">Uncharacterized protein</fullName>
    </submittedName>
</protein>
<dbReference type="InParanoid" id="A0A0C3FFA6"/>
<evidence type="ECO:0000313" key="2">
    <source>
        <dbReference type="Proteomes" id="UP000054166"/>
    </source>
</evidence>
<evidence type="ECO:0000313" key="1">
    <source>
        <dbReference type="EMBL" id="KIM83140.1"/>
    </source>
</evidence>
<reference evidence="1 2" key="1">
    <citation type="submission" date="2014-04" db="EMBL/GenBank/DDBJ databases">
        <authorList>
            <consortium name="DOE Joint Genome Institute"/>
            <person name="Kuo A."/>
            <person name="Tarkka M."/>
            <person name="Buscot F."/>
            <person name="Kohler A."/>
            <person name="Nagy L.G."/>
            <person name="Floudas D."/>
            <person name="Copeland A."/>
            <person name="Barry K.W."/>
            <person name="Cichocki N."/>
            <person name="Veneault-Fourrey C."/>
            <person name="LaButti K."/>
            <person name="Lindquist E.A."/>
            <person name="Lipzen A."/>
            <person name="Lundell T."/>
            <person name="Morin E."/>
            <person name="Murat C."/>
            <person name="Sun H."/>
            <person name="Tunlid A."/>
            <person name="Henrissat B."/>
            <person name="Grigoriev I.V."/>
            <person name="Hibbett D.S."/>
            <person name="Martin F."/>
            <person name="Nordberg H.P."/>
            <person name="Cantor M.N."/>
            <person name="Hua S.X."/>
        </authorList>
    </citation>
    <scope>NUCLEOTIDE SEQUENCE [LARGE SCALE GENOMIC DNA]</scope>
    <source>
        <strain evidence="1 2">F 1598</strain>
    </source>
</reference>
<proteinExistence type="predicted"/>
<sequence length="87" mass="10615">MHLSRLFWKLCRVKIPHISKSVLSQRNCTVRPPAKRCRYYPKFDLVHYRFLQEKYSRALFYVTTFAILHDTQHNTGRDLVTTRAFRW</sequence>
<keyword evidence="2" id="KW-1185">Reference proteome</keyword>
<dbReference type="AlphaFoldDB" id="A0A0C3FFA6"/>